<dbReference type="EMBL" id="LSTV01000004">
    <property type="protein sequence ID" value="OAH49485.1"/>
    <property type="molecule type" value="Genomic_DNA"/>
</dbReference>
<accession>A0A177K9G9</accession>
<dbReference type="InterPro" id="IPR047057">
    <property type="entry name" value="MerR_fam"/>
</dbReference>
<dbReference type="SMART" id="SM00871">
    <property type="entry name" value="AraC_E_bind"/>
    <property type="match status" value="1"/>
</dbReference>
<name>A0A177K9G9_9MICO</name>
<evidence type="ECO:0000259" key="2">
    <source>
        <dbReference type="PROSITE" id="PS50937"/>
    </source>
</evidence>
<dbReference type="InterPro" id="IPR009061">
    <property type="entry name" value="DNA-bd_dom_put_sf"/>
</dbReference>
<dbReference type="InterPro" id="IPR000551">
    <property type="entry name" value="MerR-type_HTH_dom"/>
</dbReference>
<reference evidence="3 4" key="1">
    <citation type="submission" date="2016-02" db="EMBL/GenBank/DDBJ databases">
        <authorList>
            <person name="Wen L."/>
            <person name="He K."/>
            <person name="Yang H."/>
        </authorList>
    </citation>
    <scope>NUCLEOTIDE SEQUENCE [LARGE SCALE GENOMIC DNA]</scope>
    <source>
        <strain evidence="3 4">CD11_3</strain>
    </source>
</reference>
<dbReference type="Gene3D" id="1.10.1660.10">
    <property type="match status" value="1"/>
</dbReference>
<protein>
    <recommendedName>
        <fullName evidence="2">HTH merR-type domain-containing protein</fullName>
    </recommendedName>
</protein>
<dbReference type="GO" id="GO:0003677">
    <property type="term" value="F:DNA binding"/>
    <property type="evidence" value="ECO:0007669"/>
    <property type="project" value="UniProtKB-KW"/>
</dbReference>
<dbReference type="OrthoDB" id="7849865at2"/>
<proteinExistence type="predicted"/>
<evidence type="ECO:0000313" key="4">
    <source>
        <dbReference type="Proteomes" id="UP000076998"/>
    </source>
</evidence>
<comment type="caution">
    <text evidence="3">The sequence shown here is derived from an EMBL/GenBank/DDBJ whole genome shotgun (WGS) entry which is preliminary data.</text>
</comment>
<organism evidence="3 4">
    <name type="scientific">Microbacterium oleivorans</name>
    <dbReference type="NCBI Taxonomy" id="273677"/>
    <lineage>
        <taxon>Bacteria</taxon>
        <taxon>Bacillati</taxon>
        <taxon>Actinomycetota</taxon>
        <taxon>Actinomycetes</taxon>
        <taxon>Micrococcales</taxon>
        <taxon>Microbacteriaceae</taxon>
        <taxon>Microbacterium</taxon>
    </lineage>
</organism>
<dbReference type="SUPFAM" id="SSF55136">
    <property type="entry name" value="Probable bacterial effector-binding domain"/>
    <property type="match status" value="1"/>
</dbReference>
<sequence>MLSIGEFARLAGVSVRMLRHYDQLGLLRPQRVDPFSGYRSYAASQLDRANRLVALKDLGFTLEQVGVMLDDGMSSSEVAVLLRERRVELAAQIDADRQRLHEVETRLRSIEKENPMSEYTETALPELTIVQLSAKVDEMSQIEGEISEMFQQVGALIEAAGATRVGPGVAVYTTVDDGMIAAAAEQIGDAPVPDGLERAVVPRHPRAVSTRFDAADLSGIQAAWQALVAEIERRGLRFDGPAREIYEQTPYDGPGSRWIVDLQQPVA</sequence>
<dbReference type="PANTHER" id="PTHR30204">
    <property type="entry name" value="REDOX-CYCLING DRUG-SENSING TRANSCRIPTIONAL ACTIVATOR SOXR"/>
    <property type="match status" value="1"/>
</dbReference>
<dbReference type="Proteomes" id="UP000076998">
    <property type="component" value="Unassembled WGS sequence"/>
</dbReference>
<dbReference type="Gene3D" id="3.20.80.10">
    <property type="entry name" value="Regulatory factor, effector binding domain"/>
    <property type="match status" value="1"/>
</dbReference>
<dbReference type="Pfam" id="PF13411">
    <property type="entry name" value="MerR_1"/>
    <property type="match status" value="1"/>
</dbReference>
<dbReference type="AlphaFoldDB" id="A0A177K9G9"/>
<dbReference type="PANTHER" id="PTHR30204:SF97">
    <property type="entry name" value="MERR FAMILY REGULATORY PROTEIN"/>
    <property type="match status" value="1"/>
</dbReference>
<dbReference type="GO" id="GO:0003700">
    <property type="term" value="F:DNA-binding transcription factor activity"/>
    <property type="evidence" value="ECO:0007669"/>
    <property type="project" value="InterPro"/>
</dbReference>
<dbReference type="CDD" id="cd01107">
    <property type="entry name" value="HTH_BmrR"/>
    <property type="match status" value="1"/>
</dbReference>
<evidence type="ECO:0000256" key="1">
    <source>
        <dbReference type="ARBA" id="ARBA00023125"/>
    </source>
</evidence>
<keyword evidence="1" id="KW-0238">DNA-binding</keyword>
<evidence type="ECO:0000313" key="3">
    <source>
        <dbReference type="EMBL" id="OAH49485.1"/>
    </source>
</evidence>
<dbReference type="InterPro" id="IPR011256">
    <property type="entry name" value="Reg_factor_effector_dom_sf"/>
</dbReference>
<dbReference type="RefSeq" id="WP_064003438.1">
    <property type="nucleotide sequence ID" value="NZ_LSTV01000004.1"/>
</dbReference>
<dbReference type="SMART" id="SM00422">
    <property type="entry name" value="HTH_MERR"/>
    <property type="match status" value="1"/>
</dbReference>
<dbReference type="PROSITE" id="PS50937">
    <property type="entry name" value="HTH_MERR_2"/>
    <property type="match status" value="1"/>
</dbReference>
<gene>
    <name evidence="3" type="ORF">AYL44_11560</name>
</gene>
<feature type="domain" description="HTH merR-type" evidence="2">
    <location>
        <begin position="1"/>
        <end position="71"/>
    </location>
</feature>
<dbReference type="SUPFAM" id="SSF46955">
    <property type="entry name" value="Putative DNA-binding domain"/>
    <property type="match status" value="1"/>
</dbReference>
<dbReference type="InterPro" id="IPR010499">
    <property type="entry name" value="AraC_E-bd"/>
</dbReference>
<dbReference type="PROSITE" id="PS00552">
    <property type="entry name" value="HTH_MERR_1"/>
    <property type="match status" value="1"/>
</dbReference>